<sequence length="509" mass="55431">MKFSTVLAIAVALSTTAAVPVTQKVFDIDANVDAMQLFEKPEVDSEQLQLLITDEAISLHAEKLYNISKKSIKQYGHPTRVIGSKGHWKTIAYILSELKKLKGFYHVSTQKFPALFGKINDYSLLIDGISAKSVKAFDLTPPTRAEKPVHGKLIVVANYGCFALDFPAASADNIVIIKRGECAFGTKSINAGNAGALGAIIYDPSPLAGTLGDHTGNEVATVSITEKEAKPYLEKLEADPEAEIEVTLYVDAKVEIVHTLNVVAETVDGDHDNVVALGAHSDSVGAGPGINDDGSGTISLLEVAKQLTKFKVNNAVRFAWWAAEEEGLIGSNYYAANLSPEENQKLRVFMDYDMMASPNYELQVYNANNEDHPAGSGDLKQLYIDYYVSHGLNYSLTPFDGRSDYVGFLETGIPSGGIATGADEYKTPEEQAKYGGEVKKWLDPCYHQACDDLSNPDHEIWLLNTRLIAHSVATYAKSFDGFPERVPLNETVAAASVDRMPYRGSHLII</sequence>
<dbReference type="Proteomes" id="UP001241377">
    <property type="component" value="Unassembled WGS sequence"/>
</dbReference>
<gene>
    <name evidence="1" type="ORF">QFC19_008412</name>
</gene>
<organism evidence="1 2">
    <name type="scientific">Naganishia cerealis</name>
    <dbReference type="NCBI Taxonomy" id="610337"/>
    <lineage>
        <taxon>Eukaryota</taxon>
        <taxon>Fungi</taxon>
        <taxon>Dikarya</taxon>
        <taxon>Basidiomycota</taxon>
        <taxon>Agaricomycotina</taxon>
        <taxon>Tremellomycetes</taxon>
        <taxon>Filobasidiales</taxon>
        <taxon>Filobasidiaceae</taxon>
        <taxon>Naganishia</taxon>
    </lineage>
</organism>
<comment type="caution">
    <text evidence="1">The sequence shown here is derived from an EMBL/GenBank/DDBJ whole genome shotgun (WGS) entry which is preliminary data.</text>
</comment>
<proteinExistence type="predicted"/>
<name>A0ACC2V2X7_9TREE</name>
<keyword evidence="2" id="KW-1185">Reference proteome</keyword>
<reference evidence="1" key="1">
    <citation type="submission" date="2023-04" db="EMBL/GenBank/DDBJ databases">
        <title>Draft Genome sequencing of Naganishia species isolated from polar environments using Oxford Nanopore Technology.</title>
        <authorList>
            <person name="Leo P."/>
            <person name="Venkateswaran K."/>
        </authorList>
    </citation>
    <scope>NUCLEOTIDE SEQUENCE</scope>
    <source>
        <strain evidence="1">MNA-CCFEE 5261</strain>
    </source>
</reference>
<protein>
    <submittedName>
        <fullName evidence="1">Uncharacterized protein</fullName>
    </submittedName>
</protein>
<evidence type="ECO:0000313" key="1">
    <source>
        <dbReference type="EMBL" id="KAJ9093285.1"/>
    </source>
</evidence>
<evidence type="ECO:0000313" key="2">
    <source>
        <dbReference type="Proteomes" id="UP001241377"/>
    </source>
</evidence>
<accession>A0ACC2V2X7</accession>
<dbReference type="EMBL" id="JASBWR010000125">
    <property type="protein sequence ID" value="KAJ9093285.1"/>
    <property type="molecule type" value="Genomic_DNA"/>
</dbReference>